<dbReference type="OrthoDB" id="7490359at2759"/>
<reference evidence="8" key="1">
    <citation type="submission" date="2021-02" db="EMBL/GenBank/DDBJ databases">
        <authorList>
            <person name="Steward A R."/>
        </authorList>
    </citation>
    <scope>NUCLEOTIDE SEQUENCE</scope>
</reference>
<dbReference type="PROSITE" id="PS50950">
    <property type="entry name" value="ZF_THAP"/>
    <property type="match status" value="1"/>
</dbReference>
<feature type="coiled-coil region" evidence="6">
    <location>
        <begin position="231"/>
        <end position="265"/>
    </location>
</feature>
<name>A0A821VGB6_9NEOP</name>
<dbReference type="GO" id="GO:0003677">
    <property type="term" value="F:DNA binding"/>
    <property type="evidence" value="ECO:0007669"/>
    <property type="project" value="UniProtKB-UniRule"/>
</dbReference>
<evidence type="ECO:0000256" key="1">
    <source>
        <dbReference type="ARBA" id="ARBA00022723"/>
    </source>
</evidence>
<dbReference type="SMART" id="SM00980">
    <property type="entry name" value="THAP"/>
    <property type="match status" value="1"/>
</dbReference>
<protein>
    <recommendedName>
        <fullName evidence="7">THAP-type domain-containing protein</fullName>
    </recommendedName>
</protein>
<keyword evidence="6" id="KW-0175">Coiled coil</keyword>
<dbReference type="AlphaFoldDB" id="A0A821VGB6"/>
<keyword evidence="3" id="KW-0862">Zinc</keyword>
<evidence type="ECO:0000256" key="5">
    <source>
        <dbReference type="PROSITE-ProRule" id="PRU00309"/>
    </source>
</evidence>
<dbReference type="GO" id="GO:0008270">
    <property type="term" value="F:zinc ion binding"/>
    <property type="evidence" value="ECO:0007669"/>
    <property type="project" value="UniProtKB-KW"/>
</dbReference>
<evidence type="ECO:0000256" key="2">
    <source>
        <dbReference type="ARBA" id="ARBA00022771"/>
    </source>
</evidence>
<evidence type="ECO:0000313" key="8">
    <source>
        <dbReference type="EMBL" id="CAF4906560.1"/>
    </source>
</evidence>
<accession>A0A821VGB6</accession>
<dbReference type="SUPFAM" id="SSF57716">
    <property type="entry name" value="Glucocorticoid receptor-like (DNA-binding domain)"/>
    <property type="match status" value="1"/>
</dbReference>
<keyword evidence="4 5" id="KW-0238">DNA-binding</keyword>
<dbReference type="Proteomes" id="UP000663880">
    <property type="component" value="Unassembled WGS sequence"/>
</dbReference>
<feature type="domain" description="THAP-type" evidence="7">
    <location>
        <begin position="1"/>
        <end position="85"/>
    </location>
</feature>
<dbReference type="EMBL" id="CAJOBZ010000042">
    <property type="protein sequence ID" value="CAF4906560.1"/>
    <property type="molecule type" value="Genomic_DNA"/>
</dbReference>
<evidence type="ECO:0000256" key="4">
    <source>
        <dbReference type="ARBA" id="ARBA00023125"/>
    </source>
</evidence>
<evidence type="ECO:0000313" key="9">
    <source>
        <dbReference type="Proteomes" id="UP000663880"/>
    </source>
</evidence>
<gene>
    <name evidence="8" type="ORF">PMACD_LOCUS11752</name>
</gene>
<dbReference type="InterPro" id="IPR006612">
    <property type="entry name" value="THAP_Znf"/>
</dbReference>
<keyword evidence="1" id="KW-0479">Metal-binding</keyword>
<keyword evidence="9" id="KW-1185">Reference proteome</keyword>
<dbReference type="Pfam" id="PF05485">
    <property type="entry name" value="THAP"/>
    <property type="match status" value="1"/>
</dbReference>
<evidence type="ECO:0000256" key="3">
    <source>
        <dbReference type="ARBA" id="ARBA00022833"/>
    </source>
</evidence>
<organism evidence="8 9">
    <name type="scientific">Pieris macdunnoughi</name>
    <dbReference type="NCBI Taxonomy" id="345717"/>
    <lineage>
        <taxon>Eukaryota</taxon>
        <taxon>Metazoa</taxon>
        <taxon>Ecdysozoa</taxon>
        <taxon>Arthropoda</taxon>
        <taxon>Hexapoda</taxon>
        <taxon>Insecta</taxon>
        <taxon>Pterygota</taxon>
        <taxon>Neoptera</taxon>
        <taxon>Endopterygota</taxon>
        <taxon>Lepidoptera</taxon>
        <taxon>Glossata</taxon>
        <taxon>Ditrysia</taxon>
        <taxon>Papilionoidea</taxon>
        <taxon>Pieridae</taxon>
        <taxon>Pierinae</taxon>
        <taxon>Pieris</taxon>
    </lineage>
</organism>
<proteinExistence type="predicted"/>
<comment type="caution">
    <text evidence="8">The sequence shown here is derived from an EMBL/GenBank/DDBJ whole genome shotgun (WGS) entry which is preliminary data.</text>
</comment>
<keyword evidence="2 5" id="KW-0863">Zinc-finger</keyword>
<evidence type="ECO:0000256" key="6">
    <source>
        <dbReference type="SAM" id="Coils"/>
    </source>
</evidence>
<sequence length="417" mass="48138">MSFSDRCCYPGCHESGNSHKILHGFPSPTCDLQRFRSWVYAIGGDILHLDNFYIHRYCRVCHYHFEEKYFCPYNGINNMAIPTLEISDPVSFESVSEGIPCVSSQVEIPQDKKQNLLLHSENDENLDHNYCQLQDDNYCPETVAVEYEIISDNMQISELSNEAIEEVSESGISFISNHFNNRLTKRQPQCLSSQIVTGSEVDSGIKNISHISKDTQIINIQSQTECNSINNDSKDEQIKSLRKQCRLLKAKLKKQQQRISCYKEEIKKSKYLTKEKFDAITERVPELGKRLMWMQLHQPKKKNGHRFDTKEKLMCLAIKKYKPECFKFLKKTFLMPGNKTLKNFITKLQLPDSKPEGDEPNIDDIENEEVVSDTLLDGADSEIQISYETHKNVLGEFIQFNNSTNLADFTDFQHGLC</sequence>
<evidence type="ECO:0000259" key="7">
    <source>
        <dbReference type="PROSITE" id="PS50950"/>
    </source>
</evidence>